<gene>
    <name evidence="1" type="ORF">BpHYR1_008461</name>
</gene>
<dbReference type="EMBL" id="REGN01005903">
    <property type="protein sequence ID" value="RNA11634.1"/>
    <property type="molecule type" value="Genomic_DNA"/>
</dbReference>
<name>A0A3M7QKI8_BRAPC</name>
<dbReference type="Proteomes" id="UP000276133">
    <property type="component" value="Unassembled WGS sequence"/>
</dbReference>
<protein>
    <submittedName>
        <fullName evidence="1">Uncharacterized protein</fullName>
    </submittedName>
</protein>
<evidence type="ECO:0000313" key="2">
    <source>
        <dbReference type="Proteomes" id="UP000276133"/>
    </source>
</evidence>
<keyword evidence="2" id="KW-1185">Reference proteome</keyword>
<accession>A0A3M7QKI8</accession>
<reference evidence="1 2" key="1">
    <citation type="journal article" date="2018" name="Sci. Rep.">
        <title>Genomic signatures of local adaptation to the degree of environmental predictability in rotifers.</title>
        <authorList>
            <person name="Franch-Gras L."/>
            <person name="Hahn C."/>
            <person name="Garcia-Roger E.M."/>
            <person name="Carmona M.J."/>
            <person name="Serra M."/>
            <person name="Gomez A."/>
        </authorList>
    </citation>
    <scope>NUCLEOTIDE SEQUENCE [LARGE SCALE GENOMIC DNA]</scope>
    <source>
        <strain evidence="1">HYR1</strain>
    </source>
</reference>
<sequence length="72" mass="8617">MSLLFQAKSILRLYQFELKTFRIDFLDIYTCLVEEHPSMLVQYDFHIQPMLACCILDRLIFIVFIGKEILQT</sequence>
<proteinExistence type="predicted"/>
<evidence type="ECO:0000313" key="1">
    <source>
        <dbReference type="EMBL" id="RNA11634.1"/>
    </source>
</evidence>
<dbReference type="AlphaFoldDB" id="A0A3M7QKI8"/>
<comment type="caution">
    <text evidence="1">The sequence shown here is derived from an EMBL/GenBank/DDBJ whole genome shotgun (WGS) entry which is preliminary data.</text>
</comment>
<organism evidence="1 2">
    <name type="scientific">Brachionus plicatilis</name>
    <name type="common">Marine rotifer</name>
    <name type="synonym">Brachionus muelleri</name>
    <dbReference type="NCBI Taxonomy" id="10195"/>
    <lineage>
        <taxon>Eukaryota</taxon>
        <taxon>Metazoa</taxon>
        <taxon>Spiralia</taxon>
        <taxon>Gnathifera</taxon>
        <taxon>Rotifera</taxon>
        <taxon>Eurotatoria</taxon>
        <taxon>Monogononta</taxon>
        <taxon>Pseudotrocha</taxon>
        <taxon>Ploima</taxon>
        <taxon>Brachionidae</taxon>
        <taxon>Brachionus</taxon>
    </lineage>
</organism>